<feature type="compositionally biased region" description="Low complexity" evidence="1">
    <location>
        <begin position="38"/>
        <end position="57"/>
    </location>
</feature>
<dbReference type="RefSeq" id="WP_180286511.1">
    <property type="nucleotide sequence ID" value="NZ_JABFDB010000044.1"/>
</dbReference>
<dbReference type="Proteomes" id="UP000584642">
    <property type="component" value="Unassembled WGS sequence"/>
</dbReference>
<evidence type="ECO:0000313" key="3">
    <source>
        <dbReference type="Proteomes" id="UP000584642"/>
    </source>
</evidence>
<sequence>MDDTRIRDRAYELWESEGRPDGRHEEHWHQARRELDGEGASSAADSAADSAPGPDAGIPVPGNASQDSLHEAAERFRDMDREQRKADAGTASTP</sequence>
<dbReference type="Pfam" id="PF11154">
    <property type="entry name" value="DUF2934"/>
    <property type="match status" value="1"/>
</dbReference>
<dbReference type="EMBL" id="JABFDB010000044">
    <property type="protein sequence ID" value="NYZ24737.1"/>
    <property type="molecule type" value="Genomic_DNA"/>
</dbReference>
<organism evidence="2 3">
    <name type="scientific">Azospirillum oleiclasticum</name>
    <dbReference type="NCBI Taxonomy" id="2735135"/>
    <lineage>
        <taxon>Bacteria</taxon>
        <taxon>Pseudomonadati</taxon>
        <taxon>Pseudomonadota</taxon>
        <taxon>Alphaproteobacteria</taxon>
        <taxon>Rhodospirillales</taxon>
        <taxon>Azospirillaceae</taxon>
        <taxon>Azospirillum</taxon>
    </lineage>
</organism>
<accession>A0ABX2TK59</accession>
<name>A0ABX2TK59_9PROT</name>
<feature type="compositionally biased region" description="Basic and acidic residues" evidence="1">
    <location>
        <begin position="68"/>
        <end position="87"/>
    </location>
</feature>
<evidence type="ECO:0000256" key="1">
    <source>
        <dbReference type="SAM" id="MobiDB-lite"/>
    </source>
</evidence>
<reference evidence="2 3" key="1">
    <citation type="submission" date="2020-05" db="EMBL/GenBank/DDBJ databases">
        <title>Azospirillum oleiclasticum sp. nov, a nitrogen-fixing and heavy crude oil-emulsifying bacterium isolated from the crude oil of Yumen Oilfield.</title>
        <authorList>
            <person name="Wu D."/>
            <person name="Cai M."/>
            <person name="Zhang X."/>
        </authorList>
    </citation>
    <scope>NUCLEOTIDE SEQUENCE [LARGE SCALE GENOMIC DNA]</scope>
    <source>
        <strain evidence="2 3">ROY-1-1-2</strain>
    </source>
</reference>
<keyword evidence="3" id="KW-1185">Reference proteome</keyword>
<dbReference type="InterPro" id="IPR021327">
    <property type="entry name" value="DUF2934"/>
</dbReference>
<evidence type="ECO:0000313" key="2">
    <source>
        <dbReference type="EMBL" id="NYZ24737.1"/>
    </source>
</evidence>
<feature type="compositionally biased region" description="Basic and acidic residues" evidence="1">
    <location>
        <begin position="15"/>
        <end position="36"/>
    </location>
</feature>
<feature type="region of interest" description="Disordered" evidence="1">
    <location>
        <begin position="15"/>
        <end position="94"/>
    </location>
</feature>
<proteinExistence type="predicted"/>
<gene>
    <name evidence="2" type="ORF">HND93_33960</name>
</gene>
<comment type="caution">
    <text evidence="2">The sequence shown here is derived from an EMBL/GenBank/DDBJ whole genome shotgun (WGS) entry which is preliminary data.</text>
</comment>
<protein>
    <submittedName>
        <fullName evidence="2">DUF2934 domain-containing protein</fullName>
    </submittedName>
</protein>